<dbReference type="Proteomes" id="UP001301958">
    <property type="component" value="Unassembled WGS sequence"/>
</dbReference>
<accession>A0AAN7BYA6</accession>
<keyword evidence="5" id="KW-1185">Reference proteome</keyword>
<keyword evidence="2" id="KW-0808">Transferase</keyword>
<dbReference type="GO" id="GO:0032259">
    <property type="term" value="P:methylation"/>
    <property type="evidence" value="ECO:0007669"/>
    <property type="project" value="UniProtKB-KW"/>
</dbReference>
<dbReference type="InterPro" id="IPR029063">
    <property type="entry name" value="SAM-dependent_MTases_sf"/>
</dbReference>
<keyword evidence="1 4" id="KW-0489">Methyltransferase</keyword>
<dbReference type="Pfam" id="PF13649">
    <property type="entry name" value="Methyltransf_25"/>
    <property type="match status" value="1"/>
</dbReference>
<dbReference type="GO" id="GO:0008168">
    <property type="term" value="F:methyltransferase activity"/>
    <property type="evidence" value="ECO:0007669"/>
    <property type="project" value="UniProtKB-KW"/>
</dbReference>
<protein>
    <submittedName>
        <fullName evidence="4">S-adenosyl-L-methionine-dependent methyltransferase</fullName>
    </submittedName>
</protein>
<dbReference type="AlphaFoldDB" id="A0AAN7BYA6"/>
<reference evidence="4" key="1">
    <citation type="journal article" date="2023" name="Mol. Phylogenet. Evol.">
        <title>Genome-scale phylogeny and comparative genomics of the fungal order Sordariales.</title>
        <authorList>
            <person name="Hensen N."/>
            <person name="Bonometti L."/>
            <person name="Westerberg I."/>
            <person name="Brannstrom I.O."/>
            <person name="Guillou S."/>
            <person name="Cros-Aarteil S."/>
            <person name="Calhoun S."/>
            <person name="Haridas S."/>
            <person name="Kuo A."/>
            <person name="Mondo S."/>
            <person name="Pangilinan J."/>
            <person name="Riley R."/>
            <person name="LaButti K."/>
            <person name="Andreopoulos B."/>
            <person name="Lipzen A."/>
            <person name="Chen C."/>
            <person name="Yan M."/>
            <person name="Daum C."/>
            <person name="Ng V."/>
            <person name="Clum A."/>
            <person name="Steindorff A."/>
            <person name="Ohm R.A."/>
            <person name="Martin F."/>
            <person name="Silar P."/>
            <person name="Natvig D.O."/>
            <person name="Lalanne C."/>
            <person name="Gautier V."/>
            <person name="Ament-Velasquez S.L."/>
            <person name="Kruys A."/>
            <person name="Hutchinson M.I."/>
            <person name="Powell A.J."/>
            <person name="Barry K."/>
            <person name="Miller A.N."/>
            <person name="Grigoriev I.V."/>
            <person name="Debuchy R."/>
            <person name="Gladieux P."/>
            <person name="Hiltunen Thoren M."/>
            <person name="Johannesson H."/>
        </authorList>
    </citation>
    <scope>NUCLEOTIDE SEQUENCE</scope>
    <source>
        <strain evidence="4">CBS 990.96</strain>
    </source>
</reference>
<gene>
    <name evidence="4" type="ORF">QBC38DRAFT_380512</name>
</gene>
<evidence type="ECO:0000256" key="1">
    <source>
        <dbReference type="ARBA" id="ARBA00022603"/>
    </source>
</evidence>
<dbReference type="PANTHER" id="PTHR43861:SF1">
    <property type="entry name" value="TRANS-ACONITATE 2-METHYLTRANSFERASE"/>
    <property type="match status" value="1"/>
</dbReference>
<comment type="caution">
    <text evidence="4">The sequence shown here is derived from an EMBL/GenBank/DDBJ whole genome shotgun (WGS) entry which is preliminary data.</text>
</comment>
<sequence>MTSQRHSAGPLFDSIGQSYELAFKDLPSQRESLEWIISTTTPSSSILDIGSGTGNPVASTLSSAGHHVLGIDVSPAMISCAQSNVPSATFKCIDIRDFFPEEQYDVIAIFFSLIASVSQKEIKEIVTRTIKDLLKPGGIFVWEGLPIDVDQVELKWMGKDAVVSGLSKEESLRVVREAGLEIVKDEESKWLPEGAVEAGICKREEVWEEEHLVIWGRKPE</sequence>
<proteinExistence type="predicted"/>
<reference evidence="4" key="2">
    <citation type="submission" date="2023-05" db="EMBL/GenBank/DDBJ databases">
        <authorList>
            <consortium name="Lawrence Berkeley National Laboratory"/>
            <person name="Steindorff A."/>
            <person name="Hensen N."/>
            <person name="Bonometti L."/>
            <person name="Westerberg I."/>
            <person name="Brannstrom I.O."/>
            <person name="Guillou S."/>
            <person name="Cros-Aarteil S."/>
            <person name="Calhoun S."/>
            <person name="Haridas S."/>
            <person name="Kuo A."/>
            <person name="Mondo S."/>
            <person name="Pangilinan J."/>
            <person name="Riley R."/>
            <person name="Labutti K."/>
            <person name="Andreopoulos B."/>
            <person name="Lipzen A."/>
            <person name="Chen C."/>
            <person name="Yanf M."/>
            <person name="Daum C."/>
            <person name="Ng V."/>
            <person name="Clum A."/>
            <person name="Ohm R."/>
            <person name="Martin F."/>
            <person name="Silar P."/>
            <person name="Natvig D."/>
            <person name="Lalanne C."/>
            <person name="Gautier V."/>
            <person name="Ament-Velasquez S.L."/>
            <person name="Kruys A."/>
            <person name="Hutchinson M.I."/>
            <person name="Powell A.J."/>
            <person name="Barry K."/>
            <person name="Miller A.N."/>
            <person name="Grigoriev I.V."/>
            <person name="Debuchy R."/>
            <person name="Gladieux P."/>
            <person name="Thoren M.H."/>
            <person name="Johannesson H."/>
        </authorList>
    </citation>
    <scope>NUCLEOTIDE SEQUENCE</scope>
    <source>
        <strain evidence="4">CBS 990.96</strain>
    </source>
</reference>
<dbReference type="CDD" id="cd02440">
    <property type="entry name" value="AdoMet_MTases"/>
    <property type="match status" value="1"/>
</dbReference>
<dbReference type="SUPFAM" id="SSF53335">
    <property type="entry name" value="S-adenosyl-L-methionine-dependent methyltransferases"/>
    <property type="match status" value="1"/>
</dbReference>
<dbReference type="EMBL" id="MU865290">
    <property type="protein sequence ID" value="KAK4231864.1"/>
    <property type="molecule type" value="Genomic_DNA"/>
</dbReference>
<dbReference type="InterPro" id="IPR041698">
    <property type="entry name" value="Methyltransf_25"/>
</dbReference>
<evidence type="ECO:0000256" key="2">
    <source>
        <dbReference type="ARBA" id="ARBA00022679"/>
    </source>
</evidence>
<name>A0AAN7BYA6_9PEZI</name>
<dbReference type="PANTHER" id="PTHR43861">
    <property type="entry name" value="TRANS-ACONITATE 2-METHYLTRANSFERASE-RELATED"/>
    <property type="match status" value="1"/>
</dbReference>
<evidence type="ECO:0000259" key="3">
    <source>
        <dbReference type="Pfam" id="PF13649"/>
    </source>
</evidence>
<evidence type="ECO:0000313" key="5">
    <source>
        <dbReference type="Proteomes" id="UP001301958"/>
    </source>
</evidence>
<feature type="domain" description="Methyltransferase" evidence="3">
    <location>
        <begin position="46"/>
        <end position="138"/>
    </location>
</feature>
<evidence type="ECO:0000313" key="4">
    <source>
        <dbReference type="EMBL" id="KAK4231864.1"/>
    </source>
</evidence>
<organism evidence="4 5">
    <name type="scientific">Podospora fimiseda</name>
    <dbReference type="NCBI Taxonomy" id="252190"/>
    <lineage>
        <taxon>Eukaryota</taxon>
        <taxon>Fungi</taxon>
        <taxon>Dikarya</taxon>
        <taxon>Ascomycota</taxon>
        <taxon>Pezizomycotina</taxon>
        <taxon>Sordariomycetes</taxon>
        <taxon>Sordariomycetidae</taxon>
        <taxon>Sordariales</taxon>
        <taxon>Podosporaceae</taxon>
        <taxon>Podospora</taxon>
    </lineage>
</organism>
<dbReference type="Gene3D" id="3.40.50.150">
    <property type="entry name" value="Vaccinia Virus protein VP39"/>
    <property type="match status" value="1"/>
</dbReference>